<reference evidence="2 3" key="1">
    <citation type="submission" date="2021-06" db="EMBL/GenBank/DDBJ databases">
        <title>Caerostris darwini draft genome.</title>
        <authorList>
            <person name="Kono N."/>
            <person name="Arakawa K."/>
        </authorList>
    </citation>
    <scope>NUCLEOTIDE SEQUENCE [LARGE SCALE GENOMIC DNA]</scope>
</reference>
<keyword evidence="2" id="KW-0347">Helicase</keyword>
<keyword evidence="2" id="KW-0378">Hydrolase</keyword>
<comment type="caution">
    <text evidence="2">The sequence shown here is derived from an EMBL/GenBank/DDBJ whole genome shotgun (WGS) entry which is preliminary data.</text>
</comment>
<evidence type="ECO:0000313" key="2">
    <source>
        <dbReference type="EMBL" id="GIY59986.1"/>
    </source>
</evidence>
<dbReference type="Proteomes" id="UP001054837">
    <property type="component" value="Unassembled WGS sequence"/>
</dbReference>
<accession>A0AAV4UQH4</accession>
<dbReference type="AlphaFoldDB" id="A0AAV4UQH4"/>
<keyword evidence="2" id="KW-0067">ATP-binding</keyword>
<dbReference type="InterPro" id="IPR036691">
    <property type="entry name" value="Endo/exonu/phosph_ase_sf"/>
</dbReference>
<feature type="region of interest" description="Disordered" evidence="1">
    <location>
        <begin position="156"/>
        <end position="175"/>
    </location>
</feature>
<name>A0AAV4UQH4_9ARAC</name>
<dbReference type="EMBL" id="BPLQ01011732">
    <property type="protein sequence ID" value="GIY59986.1"/>
    <property type="molecule type" value="Genomic_DNA"/>
</dbReference>
<feature type="compositionally biased region" description="Acidic residues" evidence="1">
    <location>
        <begin position="166"/>
        <end position="175"/>
    </location>
</feature>
<dbReference type="GO" id="GO:0004386">
    <property type="term" value="F:helicase activity"/>
    <property type="evidence" value="ECO:0007669"/>
    <property type="project" value="UniProtKB-KW"/>
</dbReference>
<protein>
    <submittedName>
        <fullName evidence="2">ATP-dependent DNA helicase</fullName>
    </submittedName>
</protein>
<dbReference type="Gene3D" id="3.60.10.10">
    <property type="entry name" value="Endonuclease/exonuclease/phosphatase"/>
    <property type="match status" value="1"/>
</dbReference>
<sequence>MKLTFVKRAAIIFVNATFQILQQIMAFDMLSNSCLSELNDVEERLVALRISCKYESLVGIVNMVSRDQLRSIPNDLHKSVDCLPRNVNDSATIYVKLKKRLSFKSHFMYQCVNPNRVYNAAFYLMNKPLYQSQNVNIDLKWLKKFRTESFPEGSNAFADMNPISSEENDESDIDDDDYDDPFVNPVPAETVINKLNTNIDAGLVCIYAKKDIDFQGARAFPNCETGVHIAVVYLKNKIRFAVLYVKPGTTVDEILDAVEEAVGDECDEYQTILVGDFNINMSTEDGRTFCEVLRDVYWLHLRTNPSHWTTTGRTSIEAVFSTHDLKCCGVYESTFSYHVPLYGRL</sequence>
<keyword evidence="2" id="KW-0547">Nucleotide-binding</keyword>
<evidence type="ECO:0000256" key="1">
    <source>
        <dbReference type="SAM" id="MobiDB-lite"/>
    </source>
</evidence>
<proteinExistence type="predicted"/>
<keyword evidence="3" id="KW-1185">Reference proteome</keyword>
<dbReference type="SUPFAM" id="SSF56219">
    <property type="entry name" value="DNase I-like"/>
    <property type="match status" value="1"/>
</dbReference>
<organism evidence="2 3">
    <name type="scientific">Caerostris darwini</name>
    <dbReference type="NCBI Taxonomy" id="1538125"/>
    <lineage>
        <taxon>Eukaryota</taxon>
        <taxon>Metazoa</taxon>
        <taxon>Ecdysozoa</taxon>
        <taxon>Arthropoda</taxon>
        <taxon>Chelicerata</taxon>
        <taxon>Arachnida</taxon>
        <taxon>Araneae</taxon>
        <taxon>Araneomorphae</taxon>
        <taxon>Entelegynae</taxon>
        <taxon>Araneoidea</taxon>
        <taxon>Araneidae</taxon>
        <taxon>Caerostris</taxon>
    </lineage>
</organism>
<gene>
    <name evidence="2" type="primary">AVEN_267639_1</name>
    <name evidence="2" type="ORF">CDAR_611371</name>
</gene>
<evidence type="ECO:0000313" key="3">
    <source>
        <dbReference type="Proteomes" id="UP001054837"/>
    </source>
</evidence>